<organism evidence="6 7">
    <name type="scientific">Streptomyces physcomitrii</name>
    <dbReference type="NCBI Taxonomy" id="2724184"/>
    <lineage>
        <taxon>Bacteria</taxon>
        <taxon>Bacillati</taxon>
        <taxon>Actinomycetota</taxon>
        <taxon>Actinomycetes</taxon>
        <taxon>Kitasatosporales</taxon>
        <taxon>Streptomycetaceae</taxon>
        <taxon>Streptomyces</taxon>
    </lineage>
</organism>
<feature type="compositionally biased region" description="Pro residues" evidence="4">
    <location>
        <begin position="21"/>
        <end position="32"/>
    </location>
</feature>
<dbReference type="PANTHER" id="PTHR38445">
    <property type="entry name" value="HTH-TYPE TRANSCRIPTIONAL REPRESSOR YTRA"/>
    <property type="match status" value="1"/>
</dbReference>
<keyword evidence="3" id="KW-0804">Transcription</keyword>
<evidence type="ECO:0000256" key="2">
    <source>
        <dbReference type="ARBA" id="ARBA00023125"/>
    </source>
</evidence>
<sequence length="171" mass="18166">MRRTLRAAPPGAPPDIRRPIPRPIPARPPVPGRPRASVRDNRPVTSKTGLSIDDDAGTAPYEQLRAQISKQARTGRLPVGHRLPTVRGLAQELGLAANTVAKAYRALESDGVIETRGRNGTFIAAAGEAADRRAAEAAQSFAAQARRLGLTEDEALRAAHQALRAAYGTAD</sequence>
<evidence type="ECO:0000259" key="5">
    <source>
        <dbReference type="PROSITE" id="PS50949"/>
    </source>
</evidence>
<evidence type="ECO:0000256" key="1">
    <source>
        <dbReference type="ARBA" id="ARBA00023015"/>
    </source>
</evidence>
<dbReference type="Gene3D" id="1.10.10.10">
    <property type="entry name" value="Winged helix-like DNA-binding domain superfamily/Winged helix DNA-binding domain"/>
    <property type="match status" value="1"/>
</dbReference>
<reference evidence="6 7" key="1">
    <citation type="submission" date="2020-04" db="EMBL/GenBank/DDBJ databases">
        <title>Phylogenetic Diversity and Antibacterial Activity against Ralstonia solanacearum of Endophytic Actinomycete Isolated from Moss.</title>
        <authorList>
            <person name="Zhuang X."/>
        </authorList>
    </citation>
    <scope>NUCLEOTIDE SEQUENCE [LARGE SCALE GENOMIC DNA]</scope>
    <source>
        <strain evidence="6 7">LD120</strain>
    </source>
</reference>
<dbReference type="Pfam" id="PF00392">
    <property type="entry name" value="GntR"/>
    <property type="match status" value="1"/>
</dbReference>
<dbReference type="InterPro" id="IPR000524">
    <property type="entry name" value="Tscrpt_reg_HTH_GntR"/>
</dbReference>
<proteinExistence type="predicted"/>
<accession>A0ABX1H4Z7</accession>
<feature type="region of interest" description="Disordered" evidence="4">
    <location>
        <begin position="1"/>
        <end position="59"/>
    </location>
</feature>
<keyword evidence="1" id="KW-0805">Transcription regulation</keyword>
<evidence type="ECO:0000313" key="6">
    <source>
        <dbReference type="EMBL" id="NKI43427.1"/>
    </source>
</evidence>
<keyword evidence="2" id="KW-0238">DNA-binding</keyword>
<dbReference type="InterPro" id="IPR036388">
    <property type="entry name" value="WH-like_DNA-bd_sf"/>
</dbReference>
<gene>
    <name evidence="6" type="ORF">HFV08_19725</name>
</gene>
<dbReference type="SMART" id="SM00345">
    <property type="entry name" value="HTH_GNTR"/>
    <property type="match status" value="1"/>
</dbReference>
<comment type="caution">
    <text evidence="6">The sequence shown here is derived from an EMBL/GenBank/DDBJ whole genome shotgun (WGS) entry which is preliminary data.</text>
</comment>
<name>A0ABX1H4Z7_9ACTN</name>
<dbReference type="CDD" id="cd07377">
    <property type="entry name" value="WHTH_GntR"/>
    <property type="match status" value="1"/>
</dbReference>
<dbReference type="SUPFAM" id="SSF46785">
    <property type="entry name" value="Winged helix' DNA-binding domain"/>
    <property type="match status" value="1"/>
</dbReference>
<evidence type="ECO:0000256" key="3">
    <source>
        <dbReference type="ARBA" id="ARBA00023163"/>
    </source>
</evidence>
<dbReference type="Proteomes" id="UP000772196">
    <property type="component" value="Unassembled WGS sequence"/>
</dbReference>
<keyword evidence="7" id="KW-1185">Reference proteome</keyword>
<dbReference type="InterPro" id="IPR036390">
    <property type="entry name" value="WH_DNA-bd_sf"/>
</dbReference>
<dbReference type="EMBL" id="JAAWWP010000012">
    <property type="protein sequence ID" value="NKI43427.1"/>
    <property type="molecule type" value="Genomic_DNA"/>
</dbReference>
<evidence type="ECO:0000313" key="7">
    <source>
        <dbReference type="Proteomes" id="UP000772196"/>
    </source>
</evidence>
<feature type="domain" description="HTH gntR-type" evidence="5">
    <location>
        <begin position="58"/>
        <end position="126"/>
    </location>
</feature>
<dbReference type="PROSITE" id="PS50949">
    <property type="entry name" value="HTH_GNTR"/>
    <property type="match status" value="1"/>
</dbReference>
<evidence type="ECO:0000256" key="4">
    <source>
        <dbReference type="SAM" id="MobiDB-lite"/>
    </source>
</evidence>
<protein>
    <submittedName>
        <fullName evidence="6">GntR family transcriptional regulator</fullName>
    </submittedName>
</protein>
<dbReference type="PANTHER" id="PTHR38445:SF9">
    <property type="entry name" value="HTH-TYPE TRANSCRIPTIONAL REPRESSOR YTRA"/>
    <property type="match status" value="1"/>
</dbReference>